<evidence type="ECO:0000313" key="2">
    <source>
        <dbReference type="Proteomes" id="UP000245627"/>
    </source>
</evidence>
<organism evidence="1 2">
    <name type="scientific">Sphingobacterium corticibacter</name>
    <dbReference type="NCBI Taxonomy" id="2171749"/>
    <lineage>
        <taxon>Bacteria</taxon>
        <taxon>Pseudomonadati</taxon>
        <taxon>Bacteroidota</taxon>
        <taxon>Sphingobacteriia</taxon>
        <taxon>Sphingobacteriales</taxon>
        <taxon>Sphingobacteriaceae</taxon>
        <taxon>Sphingobacterium</taxon>
    </lineage>
</organism>
<dbReference type="EMBL" id="QDKG01000003">
    <property type="protein sequence ID" value="PVH25083.1"/>
    <property type="molecule type" value="Genomic_DNA"/>
</dbReference>
<dbReference type="InterPro" id="IPR014985">
    <property type="entry name" value="WbqC"/>
</dbReference>
<dbReference type="Pfam" id="PF08889">
    <property type="entry name" value="WbqC"/>
    <property type="match status" value="2"/>
</dbReference>
<evidence type="ECO:0000313" key="1">
    <source>
        <dbReference type="EMBL" id="PVH25083.1"/>
    </source>
</evidence>
<sequence>MTEQLLLPSFYLPNVSYFQAIYQHKGSICIEQHEHFPKQTYRTRTRIGTANGGLDLIVPIVHGKKMHVPVKDIRINYDHPWQRLHWLSIETAYRSSAYFEYYEDDFNRFYTEQFEFLLDYNMAQLELLLKLLKINREVILSESFMKNIDAAIDWRKDAKPQKPSLMTDPNPYYQVFEDKTGFVPDLSIIDLLFNQGPQSRSYL</sequence>
<evidence type="ECO:0008006" key="3">
    <source>
        <dbReference type="Google" id="ProtNLM"/>
    </source>
</evidence>
<name>A0A2T8HI66_9SPHI</name>
<accession>A0A2T8HI66</accession>
<dbReference type="AlphaFoldDB" id="A0A2T8HI66"/>
<protein>
    <recommendedName>
        <fullName evidence="3">WbqC family protein</fullName>
    </recommendedName>
</protein>
<gene>
    <name evidence="1" type="ORF">DC487_09115</name>
</gene>
<dbReference type="OrthoDB" id="1523452at2"/>
<comment type="caution">
    <text evidence="1">The sequence shown here is derived from an EMBL/GenBank/DDBJ whole genome shotgun (WGS) entry which is preliminary data.</text>
</comment>
<dbReference type="RefSeq" id="WP_116775672.1">
    <property type="nucleotide sequence ID" value="NZ_QDKG01000003.1"/>
</dbReference>
<keyword evidence="2" id="KW-1185">Reference proteome</keyword>
<reference evidence="1 2" key="1">
    <citation type="submission" date="2018-04" db="EMBL/GenBank/DDBJ databases">
        <title>Sphingobacterium cortibacter sp. nov.</title>
        <authorList>
            <person name="Li Y."/>
        </authorList>
    </citation>
    <scope>NUCLEOTIDE SEQUENCE [LARGE SCALE GENOMIC DNA]</scope>
    <source>
        <strain evidence="1 2">2c-3</strain>
    </source>
</reference>
<proteinExistence type="predicted"/>
<dbReference type="Proteomes" id="UP000245627">
    <property type="component" value="Unassembled WGS sequence"/>
</dbReference>